<keyword evidence="3" id="KW-1185">Reference proteome</keyword>
<evidence type="ECO:0000313" key="2">
    <source>
        <dbReference type="EMBL" id="GAA6197895.1"/>
    </source>
</evidence>
<proteinExistence type="predicted"/>
<feature type="compositionally biased region" description="Basic and acidic residues" evidence="1">
    <location>
        <begin position="136"/>
        <end position="153"/>
    </location>
</feature>
<dbReference type="SUPFAM" id="SSF103088">
    <property type="entry name" value="OmpA-like"/>
    <property type="match status" value="1"/>
</dbReference>
<name>A0ABQ0APU9_9RHOB</name>
<accession>A0ABQ0APU9</accession>
<reference evidence="2 3" key="1">
    <citation type="submission" date="2024-04" db="EMBL/GenBank/DDBJ databases">
        <title>Draft genome sequence of Pseudophaeobacter arcticus NBRC 116598.</title>
        <authorList>
            <person name="Miyakawa T."/>
            <person name="Kusuya Y."/>
            <person name="Miura T."/>
        </authorList>
    </citation>
    <scope>NUCLEOTIDE SEQUENCE [LARGE SCALE GENOMIC DNA]</scope>
    <source>
        <strain evidence="2 3">SU-CL00105</strain>
    </source>
</reference>
<evidence type="ECO:0008006" key="4">
    <source>
        <dbReference type="Google" id="ProtNLM"/>
    </source>
</evidence>
<dbReference type="Gene3D" id="3.30.1330.60">
    <property type="entry name" value="OmpA-like domain"/>
    <property type="match status" value="1"/>
</dbReference>
<evidence type="ECO:0000256" key="1">
    <source>
        <dbReference type="SAM" id="MobiDB-lite"/>
    </source>
</evidence>
<protein>
    <recommendedName>
        <fullName evidence="4">OmpA-like domain-containing protein</fullName>
    </recommendedName>
</protein>
<dbReference type="EMBL" id="BAABWU010000015">
    <property type="protein sequence ID" value="GAA6197895.1"/>
    <property type="molecule type" value="Genomic_DNA"/>
</dbReference>
<dbReference type="RefSeq" id="WP_353401679.1">
    <property type="nucleotide sequence ID" value="NZ_BAABWU010000015.1"/>
</dbReference>
<gene>
    <name evidence="2" type="ORF">NBRC116598_33400</name>
</gene>
<dbReference type="InterPro" id="IPR036737">
    <property type="entry name" value="OmpA-like_sf"/>
</dbReference>
<organism evidence="2 3">
    <name type="scientific">Pseudophaeobacter arcticus</name>
    <dbReference type="NCBI Taxonomy" id="385492"/>
    <lineage>
        <taxon>Bacteria</taxon>
        <taxon>Pseudomonadati</taxon>
        <taxon>Pseudomonadota</taxon>
        <taxon>Alphaproteobacteria</taxon>
        <taxon>Rhodobacterales</taxon>
        <taxon>Paracoccaceae</taxon>
        <taxon>Pseudophaeobacter</taxon>
    </lineage>
</organism>
<sequence>MQLTAKMTSNPALIQKEKKAITMKFTYDFEVVKKEKPKKITSFDFIVGPYITNKRKFTEIDKNVKKPKGVIYPSEFKNKISSILKKFTIEEVKVLGHADSRGTELHNLGVGFDRATDFAKFLQAIDGFDRKNTFVDPKTKGEAPGNTKDEDNPSQRVVVIKISATAN</sequence>
<dbReference type="Proteomes" id="UP001441944">
    <property type="component" value="Unassembled WGS sequence"/>
</dbReference>
<feature type="region of interest" description="Disordered" evidence="1">
    <location>
        <begin position="136"/>
        <end position="155"/>
    </location>
</feature>
<comment type="caution">
    <text evidence="2">The sequence shown here is derived from an EMBL/GenBank/DDBJ whole genome shotgun (WGS) entry which is preliminary data.</text>
</comment>
<evidence type="ECO:0000313" key="3">
    <source>
        <dbReference type="Proteomes" id="UP001441944"/>
    </source>
</evidence>